<dbReference type="EMBL" id="PXOA01000004">
    <property type="protein sequence ID" value="RFU82182.1"/>
    <property type="molecule type" value="Genomic_DNA"/>
</dbReference>
<comment type="caution">
    <text evidence="2">The sequence shown here is derived from an EMBL/GenBank/DDBJ whole genome shotgun (WGS) entry which is preliminary data.</text>
</comment>
<reference evidence="2 3" key="1">
    <citation type="journal article" date="2018" name="PLoS Pathog.">
        <title>Evolution of structural diversity of trichothecenes, a family of toxins produced by plant pathogenic and entomopathogenic fungi.</title>
        <authorList>
            <person name="Proctor R.H."/>
            <person name="McCormick S.P."/>
            <person name="Kim H.S."/>
            <person name="Cardoza R.E."/>
            <person name="Stanley A.M."/>
            <person name="Lindo L."/>
            <person name="Kelly A."/>
            <person name="Brown D.W."/>
            <person name="Lee T."/>
            <person name="Vaughan M.M."/>
            <person name="Alexander N.J."/>
            <person name="Busman M."/>
            <person name="Gutierrez S."/>
        </authorList>
    </citation>
    <scope>NUCLEOTIDE SEQUENCE [LARGE SCALE GENOMIC DNA]</scope>
    <source>
        <strain evidence="2 3">IBT 40837</strain>
    </source>
</reference>
<accession>A0A395P1N1</accession>
<sequence>MRFFQFFLATVISVPAIAEKVPKCTAFPSSMIEYSSGFEQPKPPLVESEFTTNFVQHKWDETLSHIMTGYIDNSPKNGIVLVNEAYDNAPASSLFNYANITKDGLVDNILTIYNDTRPYVWQGYVNSNYPIFEQDFLLKADAVFGGLVKRQFTDGKVASWDIMYQGIIPVTVYVNTCNVIVGYDYFSLGRRTRVITDFFNIQISTGS</sequence>
<evidence type="ECO:0000313" key="3">
    <source>
        <dbReference type="Proteomes" id="UP000266272"/>
    </source>
</evidence>
<evidence type="ECO:0000313" key="2">
    <source>
        <dbReference type="EMBL" id="RFU82182.1"/>
    </source>
</evidence>
<dbReference type="AlphaFoldDB" id="A0A395P1N1"/>
<keyword evidence="3" id="KW-1185">Reference proteome</keyword>
<feature type="signal peptide" evidence="1">
    <location>
        <begin position="1"/>
        <end position="18"/>
    </location>
</feature>
<evidence type="ECO:0000256" key="1">
    <source>
        <dbReference type="SAM" id="SignalP"/>
    </source>
</evidence>
<keyword evidence="1" id="KW-0732">Signal</keyword>
<name>A0A395P1N1_TRIAR</name>
<feature type="chain" id="PRO_5017380392" evidence="1">
    <location>
        <begin position="19"/>
        <end position="207"/>
    </location>
</feature>
<dbReference type="OrthoDB" id="3535343at2759"/>
<proteinExistence type="predicted"/>
<dbReference type="Proteomes" id="UP000266272">
    <property type="component" value="Unassembled WGS sequence"/>
</dbReference>
<gene>
    <name evidence="2" type="ORF">TARUN_15</name>
</gene>
<organism evidence="2 3">
    <name type="scientific">Trichoderma arundinaceum</name>
    <dbReference type="NCBI Taxonomy" id="490622"/>
    <lineage>
        <taxon>Eukaryota</taxon>
        <taxon>Fungi</taxon>
        <taxon>Dikarya</taxon>
        <taxon>Ascomycota</taxon>
        <taxon>Pezizomycotina</taxon>
        <taxon>Sordariomycetes</taxon>
        <taxon>Hypocreomycetidae</taxon>
        <taxon>Hypocreales</taxon>
        <taxon>Hypocreaceae</taxon>
        <taxon>Trichoderma</taxon>
    </lineage>
</organism>
<protein>
    <submittedName>
        <fullName evidence="2">Uncharacterized protein</fullName>
    </submittedName>
</protein>